<keyword evidence="1" id="KW-0472">Membrane</keyword>
<dbReference type="Proteomes" id="UP000235786">
    <property type="component" value="Unassembled WGS sequence"/>
</dbReference>
<accession>A0A2J6SE01</accession>
<evidence type="ECO:0000313" key="2">
    <source>
        <dbReference type="EMBL" id="PMD48986.1"/>
    </source>
</evidence>
<feature type="transmembrane region" description="Helical" evidence="1">
    <location>
        <begin position="60"/>
        <end position="80"/>
    </location>
</feature>
<dbReference type="OrthoDB" id="3545748at2759"/>
<dbReference type="EMBL" id="KZ613937">
    <property type="protein sequence ID" value="PMD48986.1"/>
    <property type="molecule type" value="Genomic_DNA"/>
</dbReference>
<feature type="transmembrane region" description="Helical" evidence="1">
    <location>
        <begin position="119"/>
        <end position="140"/>
    </location>
</feature>
<reference evidence="2 3" key="1">
    <citation type="submission" date="2016-04" db="EMBL/GenBank/DDBJ databases">
        <title>A degradative enzymes factory behind the ericoid mycorrhizal symbiosis.</title>
        <authorList>
            <consortium name="DOE Joint Genome Institute"/>
            <person name="Martino E."/>
            <person name="Morin E."/>
            <person name="Grelet G."/>
            <person name="Kuo A."/>
            <person name="Kohler A."/>
            <person name="Daghino S."/>
            <person name="Barry K."/>
            <person name="Choi C."/>
            <person name="Cichocki N."/>
            <person name="Clum A."/>
            <person name="Copeland A."/>
            <person name="Hainaut M."/>
            <person name="Haridas S."/>
            <person name="Labutti K."/>
            <person name="Lindquist E."/>
            <person name="Lipzen A."/>
            <person name="Khouja H.-R."/>
            <person name="Murat C."/>
            <person name="Ohm R."/>
            <person name="Olson A."/>
            <person name="Spatafora J."/>
            <person name="Veneault-Fourrey C."/>
            <person name="Henrissat B."/>
            <person name="Grigoriev I."/>
            <person name="Martin F."/>
            <person name="Perotto S."/>
        </authorList>
    </citation>
    <scope>NUCLEOTIDE SEQUENCE [LARGE SCALE GENOMIC DNA]</scope>
    <source>
        <strain evidence="2 3">F</strain>
    </source>
</reference>
<evidence type="ECO:0000256" key="1">
    <source>
        <dbReference type="SAM" id="Phobius"/>
    </source>
</evidence>
<protein>
    <submittedName>
        <fullName evidence="2">Uncharacterized protein</fullName>
    </submittedName>
</protein>
<gene>
    <name evidence="2" type="ORF">L207DRAFT_627621</name>
</gene>
<dbReference type="AlphaFoldDB" id="A0A2J6SE01"/>
<feature type="transmembrane region" description="Helical" evidence="1">
    <location>
        <begin position="21"/>
        <end position="40"/>
    </location>
</feature>
<keyword evidence="1" id="KW-0812">Transmembrane</keyword>
<keyword evidence="1" id="KW-1133">Transmembrane helix</keyword>
<sequence length="227" mass="24981">MADTTKTRKHAPYRKSFLIPIWVIQLGISTFIVVMAGISLTEDSNYHLNRPISNHSLQTAIDTFHVLLNLAVAASVNLVIGRFANFTLTTRIYKIQSILAVVLYTMCIVLYCVERGGEFLMAVFPAAAWLASVAVCWRVCLLRGRVGRGEVGEMKREVRGEERDVEARVGVELQNVNKFRGADEGMAGPSVMVTMRAGLESAGPRPSFHSQGTGILGAPEKVVREFV</sequence>
<feature type="transmembrane region" description="Helical" evidence="1">
    <location>
        <begin position="92"/>
        <end position="113"/>
    </location>
</feature>
<organism evidence="2 3">
    <name type="scientific">Hyaloscypha variabilis (strain UAMH 11265 / GT02V1 / F)</name>
    <name type="common">Meliniomyces variabilis</name>
    <dbReference type="NCBI Taxonomy" id="1149755"/>
    <lineage>
        <taxon>Eukaryota</taxon>
        <taxon>Fungi</taxon>
        <taxon>Dikarya</taxon>
        <taxon>Ascomycota</taxon>
        <taxon>Pezizomycotina</taxon>
        <taxon>Leotiomycetes</taxon>
        <taxon>Helotiales</taxon>
        <taxon>Hyaloscyphaceae</taxon>
        <taxon>Hyaloscypha</taxon>
        <taxon>Hyaloscypha variabilis</taxon>
    </lineage>
</organism>
<name>A0A2J6SE01_HYAVF</name>
<evidence type="ECO:0000313" key="3">
    <source>
        <dbReference type="Proteomes" id="UP000235786"/>
    </source>
</evidence>
<keyword evidence="3" id="KW-1185">Reference proteome</keyword>
<proteinExistence type="predicted"/>